<reference evidence="2" key="1">
    <citation type="submission" date="2013-08" db="EMBL/GenBank/DDBJ databases">
        <authorList>
            <person name="Mendez C."/>
            <person name="Richter M."/>
            <person name="Ferrer M."/>
            <person name="Sanchez J."/>
        </authorList>
    </citation>
    <scope>NUCLEOTIDE SEQUENCE</scope>
</reference>
<dbReference type="SUPFAM" id="SSF46955">
    <property type="entry name" value="Putative DNA-binding domain"/>
    <property type="match status" value="1"/>
</dbReference>
<dbReference type="GO" id="GO:0003677">
    <property type="term" value="F:DNA binding"/>
    <property type="evidence" value="ECO:0007669"/>
    <property type="project" value="InterPro"/>
</dbReference>
<dbReference type="InterPro" id="IPR009061">
    <property type="entry name" value="DNA-bd_dom_put_sf"/>
</dbReference>
<sequence length="133" mass="14939">MERETGLSKDTLRVWERRYGFPEPRRNRHGERVYPAEQVGKLRLISRLLDRGLRPRQLVAASLEELMARMAASQAVAAPPGAAADSAPFETTLQRLADYDEAGLRSHLSLTLQRLGLLRFILEFAAPMNVQVG</sequence>
<evidence type="ECO:0000313" key="2">
    <source>
        <dbReference type="EMBL" id="EQD32809.1"/>
    </source>
</evidence>
<protein>
    <submittedName>
        <fullName evidence="2">Regulatory protein, MerR</fullName>
    </submittedName>
</protein>
<comment type="caution">
    <text evidence="2">The sequence shown here is derived from an EMBL/GenBank/DDBJ whole genome shotgun (WGS) entry which is preliminary data.</text>
</comment>
<gene>
    <name evidence="2" type="ORF">B1A_19255</name>
</gene>
<feature type="non-terminal residue" evidence="2">
    <location>
        <position position="133"/>
    </location>
</feature>
<evidence type="ECO:0000259" key="1">
    <source>
        <dbReference type="PROSITE" id="PS50937"/>
    </source>
</evidence>
<dbReference type="AlphaFoldDB" id="T0ZVW4"/>
<reference evidence="2" key="2">
    <citation type="journal article" date="2014" name="ISME J.">
        <title>Microbial stratification in low pH oxic and suboxic macroscopic growths along an acid mine drainage.</title>
        <authorList>
            <person name="Mendez-Garcia C."/>
            <person name="Mesa V."/>
            <person name="Sprenger R.R."/>
            <person name="Richter M."/>
            <person name="Diez M.S."/>
            <person name="Solano J."/>
            <person name="Bargiela R."/>
            <person name="Golyshina O.V."/>
            <person name="Manteca A."/>
            <person name="Ramos J.L."/>
            <person name="Gallego J.R."/>
            <person name="Llorente I."/>
            <person name="Martins Dos Santos V.A."/>
            <person name="Jensen O.N."/>
            <person name="Pelaez A.I."/>
            <person name="Sanchez J."/>
            <person name="Ferrer M."/>
        </authorList>
    </citation>
    <scope>NUCLEOTIDE SEQUENCE</scope>
</reference>
<organism evidence="2">
    <name type="scientific">mine drainage metagenome</name>
    <dbReference type="NCBI Taxonomy" id="410659"/>
    <lineage>
        <taxon>unclassified sequences</taxon>
        <taxon>metagenomes</taxon>
        <taxon>ecological metagenomes</taxon>
    </lineage>
</organism>
<feature type="domain" description="HTH merR-type" evidence="1">
    <location>
        <begin position="1"/>
        <end position="53"/>
    </location>
</feature>
<name>T0ZVW4_9ZZZZ</name>
<dbReference type="PROSITE" id="PS50937">
    <property type="entry name" value="HTH_MERR_2"/>
    <property type="match status" value="1"/>
</dbReference>
<dbReference type="Pfam" id="PF13411">
    <property type="entry name" value="MerR_1"/>
    <property type="match status" value="1"/>
</dbReference>
<dbReference type="GO" id="GO:0006355">
    <property type="term" value="P:regulation of DNA-templated transcription"/>
    <property type="evidence" value="ECO:0007669"/>
    <property type="project" value="InterPro"/>
</dbReference>
<dbReference type="Gene3D" id="1.10.1660.10">
    <property type="match status" value="1"/>
</dbReference>
<accession>T0ZVW4</accession>
<dbReference type="EMBL" id="AUZX01014205">
    <property type="protein sequence ID" value="EQD32809.1"/>
    <property type="molecule type" value="Genomic_DNA"/>
</dbReference>
<proteinExistence type="predicted"/>
<dbReference type="InterPro" id="IPR000551">
    <property type="entry name" value="MerR-type_HTH_dom"/>
</dbReference>